<evidence type="ECO:0000313" key="3">
    <source>
        <dbReference type="Proteomes" id="UP000007809"/>
    </source>
</evidence>
<dbReference type="Proteomes" id="UP000007809">
    <property type="component" value="Chromosome"/>
</dbReference>
<name>F4CWV4_PSEUX</name>
<dbReference type="HOGENOM" id="CLU_902998_0_0_11"/>
<feature type="region of interest" description="Disordered" evidence="1">
    <location>
        <begin position="1"/>
        <end position="55"/>
    </location>
</feature>
<accession>F4CWV4</accession>
<dbReference type="OrthoDB" id="3612465at2"/>
<organism evidence="2 3">
    <name type="scientific">Pseudonocardia dioxanivorans (strain ATCC 55486 / DSM 44775 / JCM 13855 / CB1190)</name>
    <dbReference type="NCBI Taxonomy" id="675635"/>
    <lineage>
        <taxon>Bacteria</taxon>
        <taxon>Bacillati</taxon>
        <taxon>Actinomycetota</taxon>
        <taxon>Actinomycetes</taxon>
        <taxon>Pseudonocardiales</taxon>
        <taxon>Pseudonocardiaceae</taxon>
        <taxon>Pseudonocardia</taxon>
    </lineage>
</organism>
<feature type="compositionally biased region" description="Low complexity" evidence="1">
    <location>
        <begin position="18"/>
        <end position="48"/>
    </location>
</feature>
<dbReference type="RefSeq" id="WP_013673788.1">
    <property type="nucleotide sequence ID" value="NC_015312.1"/>
</dbReference>
<dbReference type="EMBL" id="CP002593">
    <property type="protein sequence ID" value="AEA23856.1"/>
    <property type="molecule type" value="Genomic_DNA"/>
</dbReference>
<proteinExistence type="predicted"/>
<dbReference type="eggNOG" id="ENOG502Z8ZG">
    <property type="taxonomic scope" value="Bacteria"/>
</dbReference>
<reference evidence="2 3" key="1">
    <citation type="journal article" date="2011" name="J. Bacteriol.">
        <title>Genome sequence of the 1,4-dioxane-degrading Pseudonocardia dioxanivorans strain CB1190.</title>
        <authorList>
            <person name="Sales C.M."/>
            <person name="Mahendra S."/>
            <person name="Grostern A."/>
            <person name="Parales R.E."/>
            <person name="Goodwin L.A."/>
            <person name="Woyke T."/>
            <person name="Nolan M."/>
            <person name="Lapidus A."/>
            <person name="Chertkov O."/>
            <person name="Ovchinnikova G."/>
            <person name="Sczyrba A."/>
            <person name="Alvarez-Cohen L."/>
        </authorList>
    </citation>
    <scope>NUCLEOTIDE SEQUENCE [LARGE SCALE GENOMIC DNA]</scope>
    <source>
        <strain evidence="3">ATCC 55486 / DSM 44775 / JCM 13855 / CB1190</strain>
    </source>
</reference>
<evidence type="ECO:0000313" key="2">
    <source>
        <dbReference type="EMBL" id="AEA23856.1"/>
    </source>
</evidence>
<dbReference type="InterPro" id="IPR056131">
    <property type="entry name" value="DUF7714"/>
</dbReference>
<evidence type="ECO:0000256" key="1">
    <source>
        <dbReference type="SAM" id="MobiDB-lite"/>
    </source>
</evidence>
<dbReference type="AlphaFoldDB" id="F4CWV4"/>
<dbReference type="STRING" id="675635.Psed_1620"/>
<protein>
    <submittedName>
        <fullName evidence="2">Uncharacterized protein</fullName>
    </submittedName>
</protein>
<keyword evidence="3" id="KW-1185">Reference proteome</keyword>
<dbReference type="Pfam" id="PF24830">
    <property type="entry name" value="DUF7714"/>
    <property type="match status" value="1"/>
</dbReference>
<dbReference type="KEGG" id="pdx:Psed_1620"/>
<sequence>MTAADTRRIPLSRTASHDGPAADPAADPAAGPDPATDPAGTAARPTPAVAGFRGPNLIPNRYRGVSVTPVPDDVPLTEEALREYLTGRDAYRRTRFVVARRQGDFSQVALLHVEHDTQGELFSPVTAVTMLARPDECTFVVDESVDTGIPSDLVRCARERAPHARVAVIQGRYAHISFVLEPRMLHVGVREVVPPEPAKLLDQARRILAVSEQLPPMDLVGELVDLADLAAQRPDEHYLLPCRGSGGEVPGATVSYLDEHPPKADWTLLGCERSRQIHHWFYGEDPPRVDFCPKRSLEAQPPADGGMVLTKCCLQEEHVESGPGWASVPWGASLEHIREALALLAAQEDPPWAPV</sequence>
<gene>
    <name evidence="2" type="ordered locus">Psed_1620</name>
</gene>